<evidence type="ECO:0000256" key="2">
    <source>
        <dbReference type="ARBA" id="ARBA00009677"/>
    </source>
</evidence>
<reference evidence="7 8" key="1">
    <citation type="journal article" date="2015" name="Int. J. Syst. Evol. Microbiol.">
        <title>Novibacillus thermophilus gen. nov., sp. nov., a Gram-staining-negative and moderately thermophilic member of the family Thermoactinomycetaceae.</title>
        <authorList>
            <person name="Yang G."/>
            <person name="Chen J."/>
            <person name="Zhou S."/>
        </authorList>
    </citation>
    <scope>NUCLEOTIDE SEQUENCE [LARGE SCALE GENOMIC DNA]</scope>
    <source>
        <strain evidence="7 8">SG-1</strain>
    </source>
</reference>
<evidence type="ECO:0000256" key="4">
    <source>
        <dbReference type="ARBA" id="ARBA00023143"/>
    </source>
</evidence>
<dbReference type="AlphaFoldDB" id="A0A1U9KA39"/>
<dbReference type="PANTHER" id="PTHR30435">
    <property type="entry name" value="FLAGELLAR PROTEIN"/>
    <property type="match status" value="1"/>
</dbReference>
<name>A0A1U9KA39_9BACL</name>
<keyword evidence="8" id="KW-1185">Reference proteome</keyword>
<evidence type="ECO:0000256" key="6">
    <source>
        <dbReference type="PIRNR" id="PIRNR002889"/>
    </source>
</evidence>
<dbReference type="PANTHER" id="PTHR30435:SF12">
    <property type="entry name" value="FLAGELLAR BASAL BODY ROD PROTEIN FLGB"/>
    <property type="match status" value="1"/>
</dbReference>
<dbReference type="GO" id="GO:0071978">
    <property type="term" value="P:bacterial-type flagellum-dependent swarming motility"/>
    <property type="evidence" value="ECO:0007669"/>
    <property type="project" value="TreeGrafter"/>
</dbReference>
<dbReference type="KEGG" id="ntr:B0W44_15195"/>
<evidence type="ECO:0000256" key="1">
    <source>
        <dbReference type="ARBA" id="ARBA00004117"/>
    </source>
</evidence>
<protein>
    <recommendedName>
        <fullName evidence="3 6">Flagellar basal body rod protein FlgB</fullName>
    </recommendedName>
</protein>
<evidence type="ECO:0000256" key="3">
    <source>
        <dbReference type="ARBA" id="ARBA00014376"/>
    </source>
</evidence>
<dbReference type="Proteomes" id="UP000188603">
    <property type="component" value="Chromosome"/>
</dbReference>
<dbReference type="EMBL" id="CP019699">
    <property type="protein sequence ID" value="AQS56894.1"/>
    <property type="molecule type" value="Genomic_DNA"/>
</dbReference>
<gene>
    <name evidence="7" type="ORF">B0W44_15195</name>
</gene>
<organism evidence="7 8">
    <name type="scientific">Novibacillus thermophilus</name>
    <dbReference type="NCBI Taxonomy" id="1471761"/>
    <lineage>
        <taxon>Bacteria</taxon>
        <taxon>Bacillati</taxon>
        <taxon>Bacillota</taxon>
        <taxon>Bacilli</taxon>
        <taxon>Bacillales</taxon>
        <taxon>Thermoactinomycetaceae</taxon>
        <taxon>Novibacillus</taxon>
    </lineage>
</organism>
<dbReference type="PIRSF" id="PIRSF002889">
    <property type="entry name" value="Rod_FlgB"/>
    <property type="match status" value="1"/>
</dbReference>
<keyword evidence="4 6" id="KW-0975">Bacterial flagellum</keyword>
<comment type="subcellular location">
    <subcellularLocation>
        <location evidence="1 6">Bacterial flagellum basal body</location>
    </subcellularLocation>
</comment>
<evidence type="ECO:0000313" key="7">
    <source>
        <dbReference type="EMBL" id="AQS56894.1"/>
    </source>
</evidence>
<evidence type="ECO:0000256" key="5">
    <source>
        <dbReference type="ARBA" id="ARBA00024934"/>
    </source>
</evidence>
<dbReference type="GO" id="GO:0030694">
    <property type="term" value="C:bacterial-type flagellum basal body, rod"/>
    <property type="evidence" value="ECO:0007669"/>
    <property type="project" value="InterPro"/>
</dbReference>
<proteinExistence type="inferred from homology"/>
<evidence type="ECO:0000313" key="8">
    <source>
        <dbReference type="Proteomes" id="UP000188603"/>
    </source>
</evidence>
<dbReference type="STRING" id="1471761.B0W44_15195"/>
<accession>A0A1U9KA39</accession>
<comment type="subunit">
    <text evidence="6">The basal body constitutes a major portion of the flagellar organelle and consists of a number of rings mounted on a central rod.</text>
</comment>
<comment type="function">
    <text evidence="5 6">Structural component of flagellum, the bacterial motility apparatus. Part of the rod structure of flagellar basal body.</text>
</comment>
<dbReference type="InterPro" id="IPR006300">
    <property type="entry name" value="FlgB"/>
</dbReference>
<sequence>MSLVNHMSVRALSQAMDASQLRQHVINHNIANVDTPYYKAKRVRFEDVLLQELNKASRFKGRVTDPRHIPIGRPGQGAVTPEVTVETGTKMNNNGNNVDIDAEMALLAKNGLWYQALAQSLNHEFRQLRHVITEGRG</sequence>
<dbReference type="NCBIfam" id="TIGR01396">
    <property type="entry name" value="FlgB"/>
    <property type="match status" value="1"/>
</dbReference>
<comment type="similarity">
    <text evidence="2 6">Belongs to the flagella basal body rod proteins family.</text>
</comment>